<sequence length="179" mass="20215">MKPFTLHTMESAPEATKTLFETSLKNFGMIPNLHAVLGEDPATLEAYQRLHELFQQTAFDAEELTVVWQTINVEHDCGYCSPAHSMIANMMNVDPAIDRALRNQTEMPTKKLQVLHETTLLVLRNRGLLSDEELEAFYAAGYEQKHILGILLGLSQKVISNYINHIAKTPIDDAFKKFA</sequence>
<dbReference type="Proteomes" id="UP001449225">
    <property type="component" value="Unassembled WGS sequence"/>
</dbReference>
<proteinExistence type="predicted"/>
<keyword evidence="2" id="KW-1185">Reference proteome</keyword>
<dbReference type="InterPro" id="IPR029032">
    <property type="entry name" value="AhpD-like"/>
</dbReference>
<dbReference type="PANTHER" id="PTHR35446:SF3">
    <property type="entry name" value="CMD DOMAIN-CONTAINING PROTEIN"/>
    <property type="match status" value="1"/>
</dbReference>
<dbReference type="SUPFAM" id="SSF69118">
    <property type="entry name" value="AhpD-like"/>
    <property type="match status" value="1"/>
</dbReference>
<evidence type="ECO:0000313" key="2">
    <source>
        <dbReference type="Proteomes" id="UP001449225"/>
    </source>
</evidence>
<name>A0ABU9TP94_9GAMM</name>
<dbReference type="PANTHER" id="PTHR35446">
    <property type="entry name" value="SI:CH211-175M2.5"/>
    <property type="match status" value="1"/>
</dbReference>
<evidence type="ECO:0000313" key="1">
    <source>
        <dbReference type="EMBL" id="MEM5535543.1"/>
    </source>
</evidence>
<dbReference type="RefSeq" id="WP_342853795.1">
    <property type="nucleotide sequence ID" value="NZ_JBBMRA010000002.1"/>
</dbReference>
<comment type="caution">
    <text evidence="1">The sequence shown here is derived from an EMBL/GenBank/DDBJ whole genome shotgun (WGS) entry which is preliminary data.</text>
</comment>
<organism evidence="1 2">
    <name type="scientific">Neptuniibacter pectenicola</name>
    <dbReference type="NCBI Taxonomy" id="1806669"/>
    <lineage>
        <taxon>Bacteria</taxon>
        <taxon>Pseudomonadati</taxon>
        <taxon>Pseudomonadota</taxon>
        <taxon>Gammaproteobacteria</taxon>
        <taxon>Oceanospirillales</taxon>
        <taxon>Oceanospirillaceae</taxon>
        <taxon>Neptuniibacter</taxon>
    </lineage>
</organism>
<gene>
    <name evidence="1" type="ORF">WNY58_03955</name>
</gene>
<accession>A0ABU9TP94</accession>
<protein>
    <submittedName>
        <fullName evidence="1">Carboxymuconolactone decarboxylase family protein</fullName>
    </submittedName>
</protein>
<reference evidence="1 2" key="1">
    <citation type="submission" date="2024-03" db="EMBL/GenBank/DDBJ databases">
        <title>Community enrichment and isolation of bacterial strains for fucoidan degradation.</title>
        <authorList>
            <person name="Sichert A."/>
        </authorList>
    </citation>
    <scope>NUCLEOTIDE SEQUENCE [LARGE SCALE GENOMIC DNA]</scope>
    <source>
        <strain evidence="1 2">AS76</strain>
    </source>
</reference>
<dbReference type="EMBL" id="JBBMRA010000002">
    <property type="protein sequence ID" value="MEM5535543.1"/>
    <property type="molecule type" value="Genomic_DNA"/>
</dbReference>
<dbReference type="Gene3D" id="1.20.1290.10">
    <property type="entry name" value="AhpD-like"/>
    <property type="match status" value="1"/>
</dbReference>